<gene>
    <name evidence="1" type="ORF">SPHINGO391_520177</name>
</gene>
<dbReference type="AlphaFoldDB" id="A0A5E8AKQ0"/>
<proteinExistence type="predicted"/>
<name>A0A5E8AKQ0_9SPHN</name>
<reference evidence="1 2" key="1">
    <citation type="submission" date="2019-09" db="EMBL/GenBank/DDBJ databases">
        <authorList>
            <person name="Dittami M. S."/>
        </authorList>
    </citation>
    <scope>NUCLEOTIDE SEQUENCE [LARGE SCALE GENOMIC DNA]</scope>
    <source>
        <strain evidence="1">SPHINGO391</strain>
    </source>
</reference>
<dbReference type="Proteomes" id="UP000326857">
    <property type="component" value="Unassembled WGS sequence"/>
</dbReference>
<dbReference type="EMBL" id="CABVLI010000048">
    <property type="protein sequence ID" value="VVT31484.1"/>
    <property type="molecule type" value="Genomic_DNA"/>
</dbReference>
<evidence type="ECO:0000313" key="1">
    <source>
        <dbReference type="EMBL" id="VVT31484.1"/>
    </source>
</evidence>
<protein>
    <submittedName>
        <fullName evidence="1">Uncharacterized protein</fullName>
    </submittedName>
</protein>
<sequence>MDASYVQKRTECVGCELNRC</sequence>
<evidence type="ECO:0000313" key="2">
    <source>
        <dbReference type="Proteomes" id="UP000326857"/>
    </source>
</evidence>
<organism evidence="1 2">
    <name type="scientific">Sphingomonas aurantiaca</name>
    <dbReference type="NCBI Taxonomy" id="185949"/>
    <lineage>
        <taxon>Bacteria</taxon>
        <taxon>Pseudomonadati</taxon>
        <taxon>Pseudomonadota</taxon>
        <taxon>Alphaproteobacteria</taxon>
        <taxon>Sphingomonadales</taxon>
        <taxon>Sphingomonadaceae</taxon>
        <taxon>Sphingomonas</taxon>
    </lineage>
</organism>
<accession>A0A5E8AKQ0</accession>